<dbReference type="InterPro" id="IPR036291">
    <property type="entry name" value="NAD(P)-bd_dom_sf"/>
</dbReference>
<evidence type="ECO:0000256" key="5">
    <source>
        <dbReference type="ARBA" id="ARBA00023002"/>
    </source>
</evidence>
<evidence type="ECO:0000313" key="13">
    <source>
        <dbReference type="EMBL" id="SEO18203.1"/>
    </source>
</evidence>
<proteinExistence type="inferred from homology"/>
<dbReference type="STRING" id="42354.SAMN05216333_105139"/>
<dbReference type="Gene3D" id="3.40.50.720">
    <property type="entry name" value="NAD(P)-binding Rossmann-like Domain"/>
    <property type="match status" value="1"/>
</dbReference>
<evidence type="ECO:0000256" key="10">
    <source>
        <dbReference type="PIRSR" id="PIRSR000102-3"/>
    </source>
</evidence>
<dbReference type="InterPro" id="IPR010945">
    <property type="entry name" value="Malate_DH_type2"/>
</dbReference>
<dbReference type="GO" id="GO:0006099">
    <property type="term" value="P:tricarboxylic acid cycle"/>
    <property type="evidence" value="ECO:0007669"/>
    <property type="project" value="UniProtKB-UniRule"/>
</dbReference>
<feature type="domain" description="Lactate/malate dehydrogenase C-terminal" evidence="12">
    <location>
        <begin position="157"/>
        <end position="325"/>
    </location>
</feature>
<evidence type="ECO:0000256" key="6">
    <source>
        <dbReference type="ARBA" id="ARBA00023027"/>
    </source>
</evidence>
<evidence type="ECO:0000259" key="11">
    <source>
        <dbReference type="Pfam" id="PF00056"/>
    </source>
</evidence>
<dbReference type="NCBIfam" id="TIGR01759">
    <property type="entry name" value="MalateDH-SF1"/>
    <property type="match status" value="1"/>
</dbReference>
<sequence>MKSPIRIAVTGATGQICYNLLYRIAAGEMLGKDQPVILQLHDITEAQPLFDGIVMELYDCAFPLLSGIITTDNPEVAFNNADIVLLVGARPRGENMERKDLLAANSPIFIQNGRALNTAAKRNVKVLVVGNPANTNAYITIKNAPDLDPSNFSAMLRLDHNRALSQVALKLHVPVSDIKRMIVWGNHSNTQFPDLSHATVGNNSVSSLITDPAWIENYFIPVVQKRGTAIIEARRGKSSAASAANAIINHMQDWIFGTREGDWVSMGVPSNGSYDIPRGVIYSFPVTCQNGQYKIVEGLEISPSDREKMQKSYQELVTEQEAIKHLLA</sequence>
<dbReference type="InterPro" id="IPR001557">
    <property type="entry name" value="L-lactate/malate_DH"/>
</dbReference>
<dbReference type="Pfam" id="PF00056">
    <property type="entry name" value="Ldh_1_N"/>
    <property type="match status" value="1"/>
</dbReference>
<dbReference type="RefSeq" id="WP_090316691.1">
    <property type="nucleotide sequence ID" value="NZ_FNOE01000005.1"/>
</dbReference>
<feature type="binding site" evidence="7 10">
    <location>
        <begin position="129"/>
        <end position="131"/>
    </location>
    <ligand>
        <name>NAD(+)</name>
        <dbReference type="ChEBI" id="CHEBI:57540"/>
    </ligand>
</feature>
<comment type="caution">
    <text evidence="7">Lacks conserved residue(s) required for the propagation of feature annotation.</text>
</comment>
<feature type="active site" description="Proton acceptor" evidence="7 8">
    <location>
        <position position="187"/>
    </location>
</feature>
<feature type="binding site" evidence="7 9">
    <location>
        <position position="98"/>
    </location>
    <ligand>
        <name>substrate</name>
    </ligand>
</feature>
<evidence type="ECO:0000256" key="8">
    <source>
        <dbReference type="PIRSR" id="PIRSR000102-1"/>
    </source>
</evidence>
<gene>
    <name evidence="7" type="primary">mdh</name>
    <name evidence="13" type="ORF">SAMN05216333_105139</name>
</gene>
<keyword evidence="14" id="KW-1185">Reference proteome</keyword>
<feature type="binding site" evidence="7">
    <location>
        <begin position="11"/>
        <end position="17"/>
    </location>
    <ligand>
        <name>NAD(+)</name>
        <dbReference type="ChEBI" id="CHEBI:57540"/>
    </ligand>
</feature>
<dbReference type="SUPFAM" id="SSF56327">
    <property type="entry name" value="LDH C-terminal domain-like"/>
    <property type="match status" value="1"/>
</dbReference>
<dbReference type="GO" id="GO:0030060">
    <property type="term" value="F:L-malate dehydrogenase (NAD+) activity"/>
    <property type="evidence" value="ECO:0007669"/>
    <property type="project" value="UniProtKB-UniRule"/>
</dbReference>
<evidence type="ECO:0000256" key="2">
    <source>
        <dbReference type="ARBA" id="ARBA00009613"/>
    </source>
</evidence>
<keyword evidence="5 7" id="KW-0560">Oxidoreductase</keyword>
<evidence type="ECO:0000256" key="3">
    <source>
        <dbReference type="ARBA" id="ARBA00012995"/>
    </source>
</evidence>
<feature type="binding site" evidence="7 9">
    <location>
        <position position="92"/>
    </location>
    <ligand>
        <name>substrate</name>
    </ligand>
</feature>
<evidence type="ECO:0000259" key="12">
    <source>
        <dbReference type="Pfam" id="PF02866"/>
    </source>
</evidence>
<feature type="binding site" evidence="7 9">
    <location>
        <position position="131"/>
    </location>
    <ligand>
        <name>substrate</name>
    </ligand>
</feature>
<dbReference type="Proteomes" id="UP000198814">
    <property type="component" value="Unassembled WGS sequence"/>
</dbReference>
<name>A0A1H8MLP4_9PROT</name>
<dbReference type="GO" id="GO:0006108">
    <property type="term" value="P:malate metabolic process"/>
    <property type="evidence" value="ECO:0007669"/>
    <property type="project" value="InterPro"/>
</dbReference>
<evidence type="ECO:0000256" key="7">
    <source>
        <dbReference type="HAMAP-Rule" id="MF_01517"/>
    </source>
</evidence>
<dbReference type="EMBL" id="FODO01000005">
    <property type="protein sequence ID" value="SEO18203.1"/>
    <property type="molecule type" value="Genomic_DNA"/>
</dbReference>
<comment type="catalytic activity">
    <reaction evidence="7">
        <text>(S)-malate + NAD(+) = oxaloacetate + NADH + H(+)</text>
        <dbReference type="Rhea" id="RHEA:21432"/>
        <dbReference type="ChEBI" id="CHEBI:15378"/>
        <dbReference type="ChEBI" id="CHEBI:15589"/>
        <dbReference type="ChEBI" id="CHEBI:16452"/>
        <dbReference type="ChEBI" id="CHEBI:57540"/>
        <dbReference type="ChEBI" id="CHEBI:57945"/>
        <dbReference type="EC" id="1.1.1.37"/>
    </reaction>
</comment>
<feature type="binding site" evidence="10">
    <location>
        <position position="42"/>
    </location>
    <ligand>
        <name>NAD(+)</name>
        <dbReference type="ChEBI" id="CHEBI:57540"/>
    </ligand>
</feature>
<dbReference type="CDD" id="cd01338">
    <property type="entry name" value="MDH_chloroplast-like"/>
    <property type="match status" value="1"/>
</dbReference>
<dbReference type="NCBIfam" id="NF003916">
    <property type="entry name" value="PRK05442.1"/>
    <property type="match status" value="1"/>
</dbReference>
<dbReference type="PIRSF" id="PIRSF000102">
    <property type="entry name" value="Lac_mal_DH"/>
    <property type="match status" value="1"/>
</dbReference>
<feature type="domain" description="Lactate/malate dehydrogenase N-terminal" evidence="11">
    <location>
        <begin position="6"/>
        <end position="146"/>
    </location>
</feature>
<dbReference type="FunFam" id="3.90.110.10:FF:000002">
    <property type="entry name" value="Malate dehydrogenase"/>
    <property type="match status" value="1"/>
</dbReference>
<evidence type="ECO:0000313" key="14">
    <source>
        <dbReference type="Proteomes" id="UP000198814"/>
    </source>
</evidence>
<dbReference type="EC" id="1.1.1.37" evidence="3 7"/>
<dbReference type="FunFam" id="3.40.50.720:FF:000010">
    <property type="entry name" value="Malate dehydrogenase"/>
    <property type="match status" value="1"/>
</dbReference>
<dbReference type="InterPro" id="IPR001236">
    <property type="entry name" value="Lactate/malate_DH_N"/>
</dbReference>
<feature type="binding site" evidence="7 9">
    <location>
        <position position="162"/>
    </location>
    <ligand>
        <name>substrate</name>
    </ligand>
</feature>
<comment type="similarity">
    <text evidence="2 7">Belongs to the LDH/MDH superfamily. MDH type 2 family.</text>
</comment>
<accession>A0A1H8MLP4</accession>
<evidence type="ECO:0000256" key="9">
    <source>
        <dbReference type="PIRSR" id="PIRSR000102-2"/>
    </source>
</evidence>
<comment type="function">
    <text evidence="1 7">Catalyzes the reversible oxidation of malate to oxaloacetate.</text>
</comment>
<dbReference type="AlphaFoldDB" id="A0A1H8MLP4"/>
<evidence type="ECO:0000256" key="1">
    <source>
        <dbReference type="ARBA" id="ARBA00003966"/>
    </source>
</evidence>
<dbReference type="HAMAP" id="MF_01517">
    <property type="entry name" value="Malate_dehydrog_2"/>
    <property type="match status" value="1"/>
</dbReference>
<protein>
    <recommendedName>
        <fullName evidence="3 7">Malate dehydrogenase</fullName>
        <ecNumber evidence="3 7">1.1.1.37</ecNumber>
    </recommendedName>
</protein>
<evidence type="ECO:0000256" key="4">
    <source>
        <dbReference type="ARBA" id="ARBA00022532"/>
    </source>
</evidence>
<organism evidence="13 14">
    <name type="scientific">Nitrosomonas oligotropha</name>
    <dbReference type="NCBI Taxonomy" id="42354"/>
    <lineage>
        <taxon>Bacteria</taxon>
        <taxon>Pseudomonadati</taxon>
        <taxon>Pseudomonadota</taxon>
        <taxon>Betaproteobacteria</taxon>
        <taxon>Nitrosomonadales</taxon>
        <taxon>Nitrosomonadaceae</taxon>
        <taxon>Nitrosomonas</taxon>
    </lineage>
</organism>
<keyword evidence="4 7" id="KW-0816">Tricarboxylic acid cycle</keyword>
<dbReference type="InterPro" id="IPR015955">
    <property type="entry name" value="Lactate_DH/Glyco_Ohase_4_C"/>
</dbReference>
<reference evidence="14" key="1">
    <citation type="submission" date="2016-10" db="EMBL/GenBank/DDBJ databases">
        <authorList>
            <person name="Varghese N."/>
            <person name="Submissions S."/>
        </authorList>
    </citation>
    <scope>NUCLEOTIDE SEQUENCE [LARGE SCALE GENOMIC DNA]</scope>
    <source>
        <strain evidence="14">Nm76</strain>
    </source>
</reference>
<dbReference type="OrthoDB" id="9802969at2"/>
<dbReference type="Pfam" id="PF02866">
    <property type="entry name" value="Ldh_1_C"/>
    <property type="match status" value="1"/>
</dbReference>
<dbReference type="InterPro" id="IPR022383">
    <property type="entry name" value="Lactate/malate_DH_C"/>
</dbReference>
<keyword evidence="6 7" id="KW-0520">NAD</keyword>
<dbReference type="SUPFAM" id="SSF51735">
    <property type="entry name" value="NAD(P)-binding Rossmann-fold domains"/>
    <property type="match status" value="1"/>
</dbReference>
<feature type="binding site" evidence="7 10">
    <location>
        <position position="105"/>
    </location>
    <ligand>
        <name>NAD(+)</name>
        <dbReference type="ChEBI" id="CHEBI:57540"/>
    </ligand>
</feature>
<dbReference type="Gene3D" id="3.90.110.10">
    <property type="entry name" value="Lactate dehydrogenase/glycoside hydrolase, family 4, C-terminal"/>
    <property type="match status" value="1"/>
</dbReference>
<dbReference type="PANTHER" id="PTHR23382">
    <property type="entry name" value="MALATE DEHYDROGENASE"/>
    <property type="match status" value="1"/>
</dbReference>